<evidence type="ECO:0000256" key="22">
    <source>
        <dbReference type="ARBA" id="ARBA00036839"/>
    </source>
</evidence>
<feature type="transmembrane region" description="Helical" evidence="25">
    <location>
        <begin position="149"/>
        <end position="169"/>
    </location>
</feature>
<comment type="catalytic activity">
    <reaction evidence="20">
        <text>guanidine(out) = guanidine(in)</text>
        <dbReference type="Rhea" id="RHEA:73883"/>
        <dbReference type="ChEBI" id="CHEBI:30087"/>
    </reaction>
</comment>
<keyword evidence="3" id="KW-0813">Transport</keyword>
<evidence type="ECO:0000256" key="18">
    <source>
        <dbReference type="ARBA" id="ARBA00036490"/>
    </source>
</evidence>
<evidence type="ECO:0000256" key="8">
    <source>
        <dbReference type="ARBA" id="ARBA00023136"/>
    </source>
</evidence>
<comment type="subcellular location">
    <subcellularLocation>
        <location evidence="10">Basal cell membrane</location>
        <topology evidence="10">Multi-pass membrane protein</topology>
    </subcellularLocation>
    <subcellularLocation>
        <location evidence="1">Basolateral cell membrane</location>
        <topology evidence="1">Multi-pass membrane protein</topology>
    </subcellularLocation>
</comment>
<dbReference type="FunFam" id="1.20.1250.20:FF:000148">
    <property type="entry name" value="Solute carrier family 22 member 2"/>
    <property type="match status" value="1"/>
</dbReference>
<evidence type="ECO:0000256" key="9">
    <source>
        <dbReference type="ARBA" id="ARBA00023180"/>
    </source>
</evidence>
<feature type="transmembrane region" description="Helical" evidence="25">
    <location>
        <begin position="403"/>
        <end position="422"/>
    </location>
</feature>
<comment type="similarity">
    <text evidence="2">Belongs to the major facilitator (TC 2.A.1) superfamily. Organic cation transporter (TC 2.A.1.19) family.</text>
</comment>
<dbReference type="PROSITE" id="PS50850">
    <property type="entry name" value="MFS"/>
    <property type="match status" value="1"/>
</dbReference>
<keyword evidence="7" id="KW-0406">Ion transport</keyword>
<feature type="transmembrane region" description="Helical" evidence="25">
    <location>
        <begin position="373"/>
        <end position="396"/>
    </location>
</feature>
<proteinExistence type="inferred from homology"/>
<gene>
    <name evidence="27" type="primary">SLC22A3</name>
    <name evidence="27" type="ORF">Y1Q_0009124</name>
</gene>
<keyword evidence="8 25" id="KW-0472">Membrane</keyword>
<evidence type="ECO:0000256" key="5">
    <source>
        <dbReference type="ARBA" id="ARBA00022692"/>
    </source>
</evidence>
<dbReference type="CDD" id="cd17379">
    <property type="entry name" value="MFS_SLC22A1_2_3"/>
    <property type="match status" value="1"/>
</dbReference>
<evidence type="ECO:0000256" key="20">
    <source>
        <dbReference type="ARBA" id="ARBA00036754"/>
    </source>
</evidence>
<dbReference type="PROSITE" id="PS00216">
    <property type="entry name" value="SUGAR_TRANSPORT_1"/>
    <property type="match status" value="1"/>
</dbReference>
<comment type="catalytic activity">
    <reaction evidence="14">
        <text>putrescine(out) = putrescine(in)</text>
        <dbReference type="Rhea" id="RHEA:72135"/>
        <dbReference type="ChEBI" id="CHEBI:326268"/>
    </reaction>
</comment>
<keyword evidence="9" id="KW-0325">Glycoprotein</keyword>
<comment type="catalytic activity">
    <reaction evidence="13">
        <text>L-histidyl-L-proline diketopiperazine(in) = L-histidyl-L-proline diketopiperazine(out)</text>
        <dbReference type="Rhea" id="RHEA:74787"/>
        <dbReference type="ChEBI" id="CHEBI:90039"/>
    </reaction>
</comment>
<dbReference type="AlphaFoldDB" id="A0A151M2B3"/>
<evidence type="ECO:0000256" key="16">
    <source>
        <dbReference type="ARBA" id="ARBA00036470"/>
    </source>
</evidence>
<evidence type="ECO:0000259" key="26">
    <source>
        <dbReference type="PROSITE" id="PS50850"/>
    </source>
</evidence>
<feature type="transmembrane region" description="Helical" evidence="25">
    <location>
        <begin position="202"/>
        <end position="223"/>
    </location>
</feature>
<dbReference type="SUPFAM" id="SSF103473">
    <property type="entry name" value="MFS general substrate transporter"/>
    <property type="match status" value="1"/>
</dbReference>
<evidence type="ECO:0000256" key="25">
    <source>
        <dbReference type="SAM" id="Phobius"/>
    </source>
</evidence>
<dbReference type="InterPro" id="IPR036259">
    <property type="entry name" value="MFS_trans_sf"/>
</dbReference>
<evidence type="ECO:0000256" key="14">
    <source>
        <dbReference type="ARBA" id="ARBA00035928"/>
    </source>
</evidence>
<comment type="caution">
    <text evidence="27">The sequence shown here is derived from an EMBL/GenBank/DDBJ whole genome shotgun (WGS) entry which is preliminary data.</text>
</comment>
<evidence type="ECO:0000256" key="19">
    <source>
        <dbReference type="ARBA" id="ARBA00036661"/>
    </source>
</evidence>
<comment type="catalytic activity">
    <reaction evidence="11">
        <text>1-methylnicotinamide(out) = 1-methylnicotinamide(in)</text>
        <dbReference type="Rhea" id="RHEA:73859"/>
        <dbReference type="ChEBI" id="CHEBI:16797"/>
    </reaction>
</comment>
<feature type="transmembrane region" description="Helical" evidence="25">
    <location>
        <begin position="176"/>
        <end position="196"/>
    </location>
</feature>
<dbReference type="NCBIfam" id="TIGR00898">
    <property type="entry name" value="2A0119"/>
    <property type="match status" value="1"/>
</dbReference>
<feature type="transmembrane region" description="Helical" evidence="25">
    <location>
        <begin position="348"/>
        <end position="367"/>
    </location>
</feature>
<evidence type="ECO:0000313" key="28">
    <source>
        <dbReference type="Proteomes" id="UP000050525"/>
    </source>
</evidence>
<evidence type="ECO:0000256" key="12">
    <source>
        <dbReference type="ARBA" id="ARBA00035897"/>
    </source>
</evidence>
<feature type="transmembrane region" description="Helical" evidence="25">
    <location>
        <begin position="235"/>
        <end position="256"/>
    </location>
</feature>
<evidence type="ECO:0000256" key="7">
    <source>
        <dbReference type="ARBA" id="ARBA00023065"/>
    </source>
</evidence>
<accession>A0A151M2B3</accession>
<dbReference type="PANTHER" id="PTHR24064">
    <property type="entry name" value="SOLUTE CARRIER FAMILY 22 MEMBER"/>
    <property type="match status" value="1"/>
</dbReference>
<comment type="catalytic activity">
    <reaction evidence="23">
        <text>prostaglandin F2alpha(out) = prostaglandin F2alpha(in)</text>
        <dbReference type="Rhea" id="RHEA:50988"/>
        <dbReference type="ChEBI" id="CHEBI:57404"/>
    </reaction>
</comment>
<evidence type="ECO:0000256" key="13">
    <source>
        <dbReference type="ARBA" id="ARBA00035901"/>
    </source>
</evidence>
<comment type="catalytic activity">
    <reaction evidence="12">
        <text>(R)-adrenaline(out) = (R)-adrenaline(in)</text>
        <dbReference type="Rhea" id="RHEA:73875"/>
        <dbReference type="ChEBI" id="CHEBI:71406"/>
    </reaction>
</comment>
<comment type="catalytic activity">
    <reaction evidence="22">
        <text>thiamine(in) = thiamine(out)</text>
        <dbReference type="Rhea" id="RHEA:34919"/>
        <dbReference type="ChEBI" id="CHEBI:18385"/>
    </reaction>
</comment>
<organism evidence="27 28">
    <name type="scientific">Alligator mississippiensis</name>
    <name type="common">American alligator</name>
    <dbReference type="NCBI Taxonomy" id="8496"/>
    <lineage>
        <taxon>Eukaryota</taxon>
        <taxon>Metazoa</taxon>
        <taxon>Chordata</taxon>
        <taxon>Craniata</taxon>
        <taxon>Vertebrata</taxon>
        <taxon>Euteleostomi</taxon>
        <taxon>Archelosauria</taxon>
        <taxon>Archosauria</taxon>
        <taxon>Crocodylia</taxon>
        <taxon>Alligatoridae</taxon>
        <taxon>Alligatorinae</taxon>
        <taxon>Alligator</taxon>
    </lineage>
</organism>
<feature type="transmembrane region" description="Helical" evidence="25">
    <location>
        <begin position="262"/>
        <end position="281"/>
    </location>
</feature>
<dbReference type="EMBL" id="AKHW03006780">
    <property type="protein sequence ID" value="KYO18667.1"/>
    <property type="molecule type" value="Genomic_DNA"/>
</dbReference>
<evidence type="ECO:0000256" key="1">
    <source>
        <dbReference type="ARBA" id="ARBA00004554"/>
    </source>
</evidence>
<keyword evidence="6 25" id="KW-1133">Transmembrane helix</keyword>
<dbReference type="Pfam" id="PF00083">
    <property type="entry name" value="Sugar_tr"/>
    <property type="match status" value="1"/>
</dbReference>
<dbReference type="InterPro" id="IPR004749">
    <property type="entry name" value="Orgcat_transp/SVOP"/>
</dbReference>
<evidence type="ECO:0000256" key="23">
    <source>
        <dbReference type="ARBA" id="ARBA00036978"/>
    </source>
</evidence>
<keyword evidence="5 25" id="KW-0812">Transmembrane</keyword>
<dbReference type="InterPro" id="IPR005828">
    <property type="entry name" value="MFS_sugar_transport-like"/>
</dbReference>
<evidence type="ECO:0000256" key="24">
    <source>
        <dbReference type="ARBA" id="ARBA00037001"/>
    </source>
</evidence>
<feature type="transmembrane region" description="Helical" evidence="25">
    <location>
        <begin position="463"/>
        <end position="487"/>
    </location>
</feature>
<evidence type="ECO:0000256" key="21">
    <source>
        <dbReference type="ARBA" id="ARBA00036778"/>
    </source>
</evidence>
<comment type="catalytic activity">
    <reaction evidence="16">
        <text>serotonin(out) = serotonin(in)</text>
        <dbReference type="Rhea" id="RHEA:73867"/>
        <dbReference type="ChEBI" id="CHEBI:350546"/>
    </reaction>
</comment>
<comment type="catalytic activity">
    <reaction evidence="15">
        <text>prostaglandin E2(out) = prostaglandin E2(in)</text>
        <dbReference type="Rhea" id="RHEA:50984"/>
        <dbReference type="ChEBI" id="CHEBI:606564"/>
    </reaction>
</comment>
<evidence type="ECO:0000256" key="6">
    <source>
        <dbReference type="ARBA" id="ARBA00022989"/>
    </source>
</evidence>
<protein>
    <submittedName>
        <fullName evidence="27">Solute carrier family 22 member 3</fullName>
    </submittedName>
</protein>
<evidence type="ECO:0000256" key="10">
    <source>
        <dbReference type="ARBA" id="ARBA00034696"/>
    </source>
</evidence>
<sequence>MPTFDDILEHIGEFDLFQKRAFFILCLLSAAFTPIYVGVFFLGFTPEHRCLSPGVVELSSRCGWNLEEELNYTVPQWGIQGESSTSRCRRFDVDWNTTGLSCSNPLENFTSQSRVPLTLCRDGWVYDSPGTSIVTEFNLVCDDSWKLDLFQSCVNAGFLLGSVNIGYIADRFGRKLCILITIIANAISGILVALAPTYLWVVIFRFLQGLVSKGSWTAGYILITEIVGPSYRKMVGILYQVAFTVGLIALDAVAYVIPHWRWLQLAVTLPGFLFLFSYWCLPESPRWLISQRRNEKAMKIVHSIAQKNGKKVPVHLENISFEEEHCEELRPSPVDLVRTPQMRKHTFILMYNWFTSSVLYQGLIMHMGIAGGIIYLDFFYTALVEFPAALIIFLTINRIGRRYPWAAANFVAGAACLITALIPEDIHWLKVAVACIGRMGITISFEMVCFVNVELYPTFVRTLGVTVCSALCDVGGIVAPFIVYRLAEIWHELPLVVFTAVGLIAGVLVLLLPETKGRVLPETIQDVENLCRQGSHEEKSICLHKRVFKLSIEETEELPILSNCSPKQFVGFL</sequence>
<comment type="catalytic activity">
    <reaction evidence="21">
        <text>acetylcholine(in) = acetylcholine(out)</text>
        <dbReference type="Rhea" id="RHEA:74663"/>
        <dbReference type="ChEBI" id="CHEBI:15355"/>
    </reaction>
</comment>
<dbReference type="eggNOG" id="KOG0255">
    <property type="taxonomic scope" value="Eukaryota"/>
</dbReference>
<dbReference type="STRING" id="8496.A0A151M2B3"/>
<evidence type="ECO:0000256" key="11">
    <source>
        <dbReference type="ARBA" id="ARBA00035834"/>
    </source>
</evidence>
<dbReference type="Gene3D" id="1.20.1250.20">
    <property type="entry name" value="MFS general substrate transporter like domains"/>
    <property type="match status" value="1"/>
</dbReference>
<evidence type="ECO:0000256" key="2">
    <source>
        <dbReference type="ARBA" id="ARBA00009203"/>
    </source>
</evidence>
<evidence type="ECO:0000256" key="17">
    <source>
        <dbReference type="ARBA" id="ARBA00036483"/>
    </source>
</evidence>
<evidence type="ECO:0000256" key="4">
    <source>
        <dbReference type="ARBA" id="ARBA00022475"/>
    </source>
</evidence>
<comment type="catalytic activity">
    <reaction evidence="19">
        <text>(R)-salsolinol(in) = (R)-salsolinol(out)</text>
        <dbReference type="Rhea" id="RHEA:74791"/>
        <dbReference type="ChEBI" id="CHEBI:194082"/>
    </reaction>
</comment>
<feature type="transmembrane region" description="Helical" evidence="25">
    <location>
        <begin position="493"/>
        <end position="512"/>
    </location>
</feature>
<evidence type="ECO:0000256" key="3">
    <source>
        <dbReference type="ARBA" id="ARBA00022448"/>
    </source>
</evidence>
<feature type="domain" description="Major facilitator superfamily (MFS) profile" evidence="26">
    <location>
        <begin position="108"/>
        <end position="517"/>
    </location>
</feature>
<comment type="catalytic activity">
    <reaction evidence="18">
        <text>spermidine(in) = spermidine(out)</text>
        <dbReference type="Rhea" id="RHEA:35039"/>
        <dbReference type="ChEBI" id="CHEBI:57834"/>
    </reaction>
</comment>
<comment type="catalytic activity">
    <reaction evidence="24">
        <text>histamine(out) = histamine(in)</text>
        <dbReference type="Rhea" id="RHEA:73879"/>
        <dbReference type="ChEBI" id="CHEBI:58432"/>
    </reaction>
</comment>
<dbReference type="GO" id="GO:0016323">
    <property type="term" value="C:basolateral plasma membrane"/>
    <property type="evidence" value="ECO:0007669"/>
    <property type="project" value="UniProtKB-SubCell"/>
</dbReference>
<evidence type="ECO:0000256" key="15">
    <source>
        <dbReference type="ARBA" id="ARBA00036345"/>
    </source>
</evidence>
<dbReference type="InterPro" id="IPR005829">
    <property type="entry name" value="Sugar_transporter_CS"/>
</dbReference>
<comment type="catalytic activity">
    <reaction evidence="17">
        <text>dopamine(out) = dopamine(in)</text>
        <dbReference type="Rhea" id="RHEA:73863"/>
        <dbReference type="ChEBI" id="CHEBI:59905"/>
    </reaction>
</comment>
<feature type="transmembrane region" description="Helical" evidence="25">
    <location>
        <begin position="21"/>
        <end position="44"/>
    </location>
</feature>
<dbReference type="GO" id="GO:0042910">
    <property type="term" value="F:xenobiotic transmembrane transporter activity"/>
    <property type="evidence" value="ECO:0007669"/>
    <property type="project" value="UniProtKB-ARBA"/>
</dbReference>
<dbReference type="InterPro" id="IPR020846">
    <property type="entry name" value="MFS_dom"/>
</dbReference>
<dbReference type="GO" id="GO:0006811">
    <property type="term" value="P:monoatomic ion transport"/>
    <property type="evidence" value="ECO:0007669"/>
    <property type="project" value="UniProtKB-KW"/>
</dbReference>
<dbReference type="Proteomes" id="UP000050525">
    <property type="component" value="Unassembled WGS sequence"/>
</dbReference>
<keyword evidence="28" id="KW-1185">Reference proteome</keyword>
<keyword evidence="4" id="KW-1003">Cell membrane</keyword>
<reference evidence="27 28" key="1">
    <citation type="journal article" date="2012" name="Genome Biol.">
        <title>Sequencing three crocodilian genomes to illuminate the evolution of archosaurs and amniotes.</title>
        <authorList>
            <person name="St John J.A."/>
            <person name="Braun E.L."/>
            <person name="Isberg S.R."/>
            <person name="Miles L.G."/>
            <person name="Chong A.Y."/>
            <person name="Gongora J."/>
            <person name="Dalzell P."/>
            <person name="Moran C."/>
            <person name="Bed'hom B."/>
            <person name="Abzhanov A."/>
            <person name="Burgess S.C."/>
            <person name="Cooksey A.M."/>
            <person name="Castoe T.A."/>
            <person name="Crawford N.G."/>
            <person name="Densmore L.D."/>
            <person name="Drew J.C."/>
            <person name="Edwards S.V."/>
            <person name="Faircloth B.C."/>
            <person name="Fujita M.K."/>
            <person name="Greenwold M.J."/>
            <person name="Hoffmann F.G."/>
            <person name="Howard J.M."/>
            <person name="Iguchi T."/>
            <person name="Janes D.E."/>
            <person name="Khan S.Y."/>
            <person name="Kohno S."/>
            <person name="de Koning A.J."/>
            <person name="Lance S.L."/>
            <person name="McCarthy F.M."/>
            <person name="McCormack J.E."/>
            <person name="Merchant M.E."/>
            <person name="Peterson D.G."/>
            <person name="Pollock D.D."/>
            <person name="Pourmand N."/>
            <person name="Raney B.J."/>
            <person name="Roessler K.A."/>
            <person name="Sanford J.R."/>
            <person name="Sawyer R.H."/>
            <person name="Schmidt C.J."/>
            <person name="Triplett E.W."/>
            <person name="Tuberville T.D."/>
            <person name="Venegas-Anaya M."/>
            <person name="Howard J.T."/>
            <person name="Jarvis E.D."/>
            <person name="Guillette L.J.Jr."/>
            <person name="Glenn T.C."/>
            <person name="Green R.E."/>
            <person name="Ray D.A."/>
        </authorList>
    </citation>
    <scope>NUCLEOTIDE SEQUENCE [LARGE SCALE GENOMIC DNA]</scope>
    <source>
        <strain evidence="27">KSC_2009_1</strain>
    </source>
</reference>
<name>A0A151M2B3_ALLMI</name>
<evidence type="ECO:0000313" key="27">
    <source>
        <dbReference type="EMBL" id="KYO18667.1"/>
    </source>
</evidence>